<keyword evidence="3" id="KW-1185">Reference proteome</keyword>
<evidence type="ECO:0000256" key="1">
    <source>
        <dbReference type="SAM" id="MobiDB-lite"/>
    </source>
</evidence>
<accession>A0AAN9HZP7</accession>
<proteinExistence type="predicted"/>
<gene>
    <name evidence="2" type="ORF">RJT34_29648</name>
</gene>
<feature type="region of interest" description="Disordered" evidence="1">
    <location>
        <begin position="1"/>
        <end position="34"/>
    </location>
</feature>
<protein>
    <submittedName>
        <fullName evidence="2">Uncharacterized protein</fullName>
    </submittedName>
</protein>
<organism evidence="2 3">
    <name type="scientific">Clitoria ternatea</name>
    <name type="common">Butterfly pea</name>
    <dbReference type="NCBI Taxonomy" id="43366"/>
    <lineage>
        <taxon>Eukaryota</taxon>
        <taxon>Viridiplantae</taxon>
        <taxon>Streptophyta</taxon>
        <taxon>Embryophyta</taxon>
        <taxon>Tracheophyta</taxon>
        <taxon>Spermatophyta</taxon>
        <taxon>Magnoliopsida</taxon>
        <taxon>eudicotyledons</taxon>
        <taxon>Gunneridae</taxon>
        <taxon>Pentapetalae</taxon>
        <taxon>rosids</taxon>
        <taxon>fabids</taxon>
        <taxon>Fabales</taxon>
        <taxon>Fabaceae</taxon>
        <taxon>Papilionoideae</taxon>
        <taxon>50 kb inversion clade</taxon>
        <taxon>NPAAA clade</taxon>
        <taxon>indigoferoid/millettioid clade</taxon>
        <taxon>Phaseoleae</taxon>
        <taxon>Clitoria</taxon>
    </lineage>
</organism>
<dbReference type="AlphaFoldDB" id="A0AAN9HZP7"/>
<comment type="caution">
    <text evidence="2">The sequence shown here is derived from an EMBL/GenBank/DDBJ whole genome shotgun (WGS) entry which is preliminary data.</text>
</comment>
<sequence length="105" mass="11917">MGRVASGLPLFSTATNTEVDPRPSKKQRVQGESSLARVERLKGVSSWMKPSRDMPSRRPLSWKRVWFVIAGHPKHGFTDFIFSFSSLLVFLSSSLPSFNFNEETR</sequence>
<evidence type="ECO:0000313" key="2">
    <source>
        <dbReference type="EMBL" id="KAK7262088.1"/>
    </source>
</evidence>
<dbReference type="EMBL" id="JAYKXN010000008">
    <property type="protein sequence ID" value="KAK7262088.1"/>
    <property type="molecule type" value="Genomic_DNA"/>
</dbReference>
<dbReference type="Proteomes" id="UP001359559">
    <property type="component" value="Unassembled WGS sequence"/>
</dbReference>
<evidence type="ECO:0000313" key="3">
    <source>
        <dbReference type="Proteomes" id="UP001359559"/>
    </source>
</evidence>
<name>A0AAN9HZP7_CLITE</name>
<reference evidence="2 3" key="1">
    <citation type="submission" date="2024-01" db="EMBL/GenBank/DDBJ databases">
        <title>The genomes of 5 underutilized Papilionoideae crops provide insights into root nodulation and disease resistance.</title>
        <authorList>
            <person name="Yuan L."/>
        </authorList>
    </citation>
    <scope>NUCLEOTIDE SEQUENCE [LARGE SCALE GENOMIC DNA]</scope>
    <source>
        <strain evidence="2">LY-2023</strain>
        <tissue evidence="2">Leaf</tissue>
    </source>
</reference>